<dbReference type="eggNOG" id="COG2207">
    <property type="taxonomic scope" value="Bacteria"/>
</dbReference>
<dbReference type="EMBL" id="CP000826">
    <property type="protein sequence ID" value="ABV39423.1"/>
    <property type="molecule type" value="Genomic_DNA"/>
</dbReference>
<evidence type="ECO:0008006" key="2">
    <source>
        <dbReference type="Google" id="ProtNLM"/>
    </source>
</evidence>
<dbReference type="AlphaFoldDB" id="A8G8I3"/>
<evidence type="ECO:0000313" key="1">
    <source>
        <dbReference type="EMBL" id="ABV39423.1"/>
    </source>
</evidence>
<organism evidence="1">
    <name type="scientific">Serratia proteamaculans (strain 568)</name>
    <dbReference type="NCBI Taxonomy" id="399741"/>
    <lineage>
        <taxon>Bacteria</taxon>
        <taxon>Pseudomonadati</taxon>
        <taxon>Pseudomonadota</taxon>
        <taxon>Gammaproteobacteria</taxon>
        <taxon>Enterobacterales</taxon>
        <taxon>Yersiniaceae</taxon>
        <taxon>Serratia</taxon>
    </lineage>
</organism>
<gene>
    <name evidence="1" type="ordered locus">Spro_0313</name>
</gene>
<proteinExistence type="predicted"/>
<dbReference type="InterPro" id="IPR009057">
    <property type="entry name" value="Homeodomain-like_sf"/>
</dbReference>
<name>A8G8I3_SERP5</name>
<dbReference type="KEGG" id="spe:Spro_0313"/>
<accession>A8G8I3</accession>
<dbReference type="HOGENOM" id="CLU_3029898_0_0_6"/>
<reference evidence="1" key="1">
    <citation type="submission" date="2007-09" db="EMBL/GenBank/DDBJ databases">
        <title>Complete sequence of chromosome of Serratia proteamaculans 568.</title>
        <authorList>
            <consortium name="US DOE Joint Genome Institute"/>
            <person name="Copeland A."/>
            <person name="Lucas S."/>
            <person name="Lapidus A."/>
            <person name="Barry K."/>
            <person name="Glavina del Rio T."/>
            <person name="Dalin E."/>
            <person name="Tice H."/>
            <person name="Pitluck S."/>
            <person name="Chain P."/>
            <person name="Malfatti S."/>
            <person name="Shin M."/>
            <person name="Vergez L."/>
            <person name="Schmutz J."/>
            <person name="Larimer F."/>
            <person name="Land M."/>
            <person name="Hauser L."/>
            <person name="Kyrpides N."/>
            <person name="Kim E."/>
            <person name="Taghavi S."/>
            <person name="Newman L."/>
            <person name="Vangronsveld J."/>
            <person name="van der Lelie D."/>
            <person name="Richardson P."/>
        </authorList>
    </citation>
    <scope>NUCLEOTIDE SEQUENCE [LARGE SCALE GENOMIC DNA]</scope>
    <source>
        <strain evidence="1">568</strain>
    </source>
</reference>
<sequence>MRLAGHWIIHDKISIDTVALRLGYASQAALSKAFSASMDIHRALCGNVQREALIK</sequence>
<protein>
    <recommendedName>
        <fullName evidence="2">HTH araC/xylS-type domain-containing protein</fullName>
    </recommendedName>
</protein>
<dbReference type="SUPFAM" id="SSF46689">
    <property type="entry name" value="Homeodomain-like"/>
    <property type="match status" value="1"/>
</dbReference>